<keyword evidence="3" id="KW-0964">Secreted</keyword>
<dbReference type="Gene3D" id="2.10.90.10">
    <property type="entry name" value="Cystine-knot cytokines"/>
    <property type="match status" value="1"/>
</dbReference>
<comment type="similarity">
    <text evidence="2">Belongs to the IL-17 family.</text>
</comment>
<dbReference type="Proteomes" id="UP000887540">
    <property type="component" value="Unplaced"/>
</dbReference>
<evidence type="ECO:0000256" key="2">
    <source>
        <dbReference type="ARBA" id="ARBA00007236"/>
    </source>
</evidence>
<keyword evidence="4" id="KW-0732">Signal</keyword>
<sequence>MNERSLCSFDYVLNYNPLRMPSTLIAANCTERHPPQKLNGKRKIECQSLQYKIRVIMFDEKCDSFQEQEETISLACIPVLKAEASVEDHNSHDNLIIGVNAGVS</sequence>
<name>A0A914C5G7_9BILA</name>
<keyword evidence="5" id="KW-1185">Reference proteome</keyword>
<dbReference type="GO" id="GO:0005576">
    <property type="term" value="C:extracellular region"/>
    <property type="evidence" value="ECO:0007669"/>
    <property type="project" value="UniProtKB-SubCell"/>
</dbReference>
<dbReference type="WBParaSite" id="ACRNAN_Path_264.g983.t1">
    <property type="protein sequence ID" value="ACRNAN_Path_264.g983.t1"/>
    <property type="gene ID" value="ACRNAN_Path_264.g983"/>
</dbReference>
<dbReference type="InterPro" id="IPR010345">
    <property type="entry name" value="IL-17_fam"/>
</dbReference>
<evidence type="ECO:0000313" key="6">
    <source>
        <dbReference type="WBParaSite" id="ACRNAN_Path_264.g983.t1"/>
    </source>
</evidence>
<dbReference type="SUPFAM" id="SSF57501">
    <property type="entry name" value="Cystine-knot cytokines"/>
    <property type="match status" value="1"/>
</dbReference>
<organism evidence="5 6">
    <name type="scientific">Acrobeloides nanus</name>
    <dbReference type="NCBI Taxonomy" id="290746"/>
    <lineage>
        <taxon>Eukaryota</taxon>
        <taxon>Metazoa</taxon>
        <taxon>Ecdysozoa</taxon>
        <taxon>Nematoda</taxon>
        <taxon>Chromadorea</taxon>
        <taxon>Rhabditida</taxon>
        <taxon>Tylenchina</taxon>
        <taxon>Cephalobomorpha</taxon>
        <taxon>Cephaloboidea</taxon>
        <taxon>Cephalobidae</taxon>
        <taxon>Acrobeloides</taxon>
    </lineage>
</organism>
<accession>A0A914C5G7</accession>
<evidence type="ECO:0000256" key="4">
    <source>
        <dbReference type="ARBA" id="ARBA00022729"/>
    </source>
</evidence>
<protein>
    <submittedName>
        <fullName evidence="6">Uncharacterized protein</fullName>
    </submittedName>
</protein>
<evidence type="ECO:0000256" key="1">
    <source>
        <dbReference type="ARBA" id="ARBA00004613"/>
    </source>
</evidence>
<proteinExistence type="inferred from homology"/>
<dbReference type="AlphaFoldDB" id="A0A914C5G7"/>
<evidence type="ECO:0000313" key="5">
    <source>
        <dbReference type="Proteomes" id="UP000887540"/>
    </source>
</evidence>
<evidence type="ECO:0000256" key="3">
    <source>
        <dbReference type="ARBA" id="ARBA00022525"/>
    </source>
</evidence>
<dbReference type="GO" id="GO:0005125">
    <property type="term" value="F:cytokine activity"/>
    <property type="evidence" value="ECO:0007669"/>
    <property type="project" value="InterPro"/>
</dbReference>
<dbReference type="InterPro" id="IPR029034">
    <property type="entry name" value="Cystine-knot_cytokine"/>
</dbReference>
<dbReference type="Pfam" id="PF06083">
    <property type="entry name" value="IL17"/>
    <property type="match status" value="1"/>
</dbReference>
<reference evidence="6" key="1">
    <citation type="submission" date="2022-11" db="UniProtKB">
        <authorList>
            <consortium name="WormBaseParasite"/>
        </authorList>
    </citation>
    <scope>IDENTIFICATION</scope>
</reference>
<comment type="subcellular location">
    <subcellularLocation>
        <location evidence="1">Secreted</location>
    </subcellularLocation>
</comment>